<keyword evidence="3" id="KW-0238">DNA-binding</keyword>
<evidence type="ECO:0000313" key="5">
    <source>
        <dbReference type="EMBL" id="PXW60394.1"/>
    </source>
</evidence>
<dbReference type="GO" id="GO:0009307">
    <property type="term" value="P:DNA restriction-modification system"/>
    <property type="evidence" value="ECO:0007669"/>
    <property type="project" value="UniProtKB-KW"/>
</dbReference>
<evidence type="ECO:0000256" key="2">
    <source>
        <dbReference type="ARBA" id="ARBA00022747"/>
    </source>
</evidence>
<dbReference type="EMBL" id="QJJK01000004">
    <property type="protein sequence ID" value="PXW60394.1"/>
    <property type="molecule type" value="Genomic_DNA"/>
</dbReference>
<feature type="domain" description="Type I restriction modification DNA specificity" evidence="4">
    <location>
        <begin position="5"/>
        <end position="169"/>
    </location>
</feature>
<keyword evidence="2" id="KW-0680">Restriction system</keyword>
<name>A0A2V3UAW0_9HYPH</name>
<keyword evidence="6" id="KW-1185">Reference proteome</keyword>
<dbReference type="PANTHER" id="PTHR43140:SF1">
    <property type="entry name" value="TYPE I RESTRICTION ENZYME ECOKI SPECIFICITY SUBUNIT"/>
    <property type="match status" value="1"/>
</dbReference>
<evidence type="ECO:0000313" key="6">
    <source>
        <dbReference type="Proteomes" id="UP000248021"/>
    </source>
</evidence>
<comment type="similarity">
    <text evidence="1">Belongs to the type-I restriction system S methylase family.</text>
</comment>
<comment type="caution">
    <text evidence="5">The sequence shown here is derived from an EMBL/GenBank/DDBJ whole genome shotgun (WGS) entry which is preliminary data.</text>
</comment>
<dbReference type="Proteomes" id="UP000248021">
    <property type="component" value="Unassembled WGS sequence"/>
</dbReference>
<dbReference type="RefSeq" id="WP_110374701.1">
    <property type="nucleotide sequence ID" value="NZ_JAHBRY010000001.1"/>
</dbReference>
<gene>
    <name evidence="5" type="ORF">C7450_104450</name>
</gene>
<dbReference type="Pfam" id="PF01420">
    <property type="entry name" value="Methylase_S"/>
    <property type="match status" value="1"/>
</dbReference>
<dbReference type="GO" id="GO:0003677">
    <property type="term" value="F:DNA binding"/>
    <property type="evidence" value="ECO:0007669"/>
    <property type="project" value="UniProtKB-KW"/>
</dbReference>
<dbReference type="AlphaFoldDB" id="A0A2V3UAW0"/>
<evidence type="ECO:0000256" key="1">
    <source>
        <dbReference type="ARBA" id="ARBA00010923"/>
    </source>
</evidence>
<dbReference type="OrthoDB" id="164285at2"/>
<dbReference type="Gene3D" id="3.90.220.20">
    <property type="entry name" value="DNA methylase specificity domains"/>
    <property type="match status" value="2"/>
</dbReference>
<dbReference type="CDD" id="cd17253">
    <property type="entry name" value="RMtype1_S_Eco933I-TRD2-CR2_like"/>
    <property type="match status" value="1"/>
</dbReference>
<protein>
    <submittedName>
        <fullName evidence="5">Type I restriction enzyme S subunit</fullName>
    </submittedName>
</protein>
<proteinExistence type="inferred from homology"/>
<dbReference type="CDD" id="cd17524">
    <property type="entry name" value="RMtype1_S_EcoUTORF5051P-TRD2-CR2_like"/>
    <property type="match status" value="1"/>
</dbReference>
<dbReference type="SUPFAM" id="SSF116734">
    <property type="entry name" value="DNA methylase specificity domain"/>
    <property type="match status" value="2"/>
</dbReference>
<accession>A0A2V3UAW0</accession>
<sequence>MSGLPKGWAYAAFGDVVEIKLGKMLDKSKNRGDLTPYLRNINVRWGHFSLTDVSEMRVTAEERSAFSIRDGDLLVCEGGEPGRNAIWNYGRTKLTFQKALMRIRPHGKISPYLLSAYLRKSYVAGQLEPSFTGTTIRHLPQAALSEIRIPLPPLPEQRRIVAKIDSLSAKSKRARDHLDHIPRLVEKYKQAVLAAAFRGDLTREWRHKFSAESPTVADLEWQRENAKNANSRRSPAESYDWRPDISLPAGWMWASVDQLAHIIQYGSSAKTGDDEAGVPVFRMGNIQGGALTLNSLKYLPQEHGEFPDLLLHPGDLLFNRTNSAELVGKTAVYHGKPEAASFASYLIRVRLSYFSPELLSAYINSAIGREWVAGAVNQQVGQANVNGSKLRRLGVPVMSKDEQAEIQIRINAAFAWIDRLAADATSARKLIDGLDQAILAKAFRGELVPQDSNDEPASLLLERIKAERGATPTRRRGR</sequence>
<dbReference type="InterPro" id="IPR044946">
    <property type="entry name" value="Restrct_endonuc_typeI_TRD_sf"/>
</dbReference>
<reference evidence="5 6" key="1">
    <citation type="submission" date="2018-05" db="EMBL/GenBank/DDBJ databases">
        <title>Genomic Encyclopedia of Type Strains, Phase IV (KMG-IV): sequencing the most valuable type-strain genomes for metagenomic binning, comparative biology and taxonomic classification.</title>
        <authorList>
            <person name="Goeker M."/>
        </authorList>
    </citation>
    <scope>NUCLEOTIDE SEQUENCE [LARGE SCALE GENOMIC DNA]</scope>
    <source>
        <strain evidence="5 6">DSM 6462</strain>
    </source>
</reference>
<dbReference type="InterPro" id="IPR000055">
    <property type="entry name" value="Restrct_endonuc_typeI_TRD"/>
</dbReference>
<dbReference type="PANTHER" id="PTHR43140">
    <property type="entry name" value="TYPE-1 RESTRICTION ENZYME ECOKI SPECIFICITY PROTEIN"/>
    <property type="match status" value="1"/>
</dbReference>
<evidence type="ECO:0000256" key="3">
    <source>
        <dbReference type="ARBA" id="ARBA00023125"/>
    </source>
</evidence>
<organism evidence="5 6">
    <name type="scientific">Chelatococcus asaccharovorans</name>
    <dbReference type="NCBI Taxonomy" id="28210"/>
    <lineage>
        <taxon>Bacteria</taxon>
        <taxon>Pseudomonadati</taxon>
        <taxon>Pseudomonadota</taxon>
        <taxon>Alphaproteobacteria</taxon>
        <taxon>Hyphomicrobiales</taxon>
        <taxon>Chelatococcaceae</taxon>
        <taxon>Chelatococcus</taxon>
    </lineage>
</organism>
<dbReference type="InterPro" id="IPR051212">
    <property type="entry name" value="Type-I_RE_S_subunit"/>
</dbReference>
<evidence type="ECO:0000259" key="4">
    <source>
        <dbReference type="Pfam" id="PF01420"/>
    </source>
</evidence>